<feature type="coiled-coil region" evidence="5">
    <location>
        <begin position="184"/>
        <end position="298"/>
    </location>
</feature>
<evidence type="ECO:0000256" key="2">
    <source>
        <dbReference type="ARBA" id="ARBA00022490"/>
    </source>
</evidence>
<keyword evidence="7" id="KW-1185">Reference proteome</keyword>
<evidence type="ECO:0000256" key="1">
    <source>
        <dbReference type="ARBA" id="ARBA00004300"/>
    </source>
</evidence>
<keyword evidence="5" id="KW-0175">Coiled coil</keyword>
<dbReference type="GO" id="GO:0005813">
    <property type="term" value="C:centrosome"/>
    <property type="evidence" value="ECO:0007669"/>
    <property type="project" value="UniProtKB-SubCell"/>
</dbReference>
<dbReference type="GeneID" id="102747904"/>
<sequence>MMEQVKEHCQDLKIQLETKVNSYEREMELMRRDFTKEREQMQQAFRLEVHVLECRRADLEVLLGKSQELIRGLQDQLQRAACGPLPERAGLGQCCIQALSGPAGRLAREQDPPEQGQHQRHRNELQRVRKEAEVVLNYELSRMEAQQAAHCKHFALQPQQEKEEVLQRALLQVHEVAGQEQLKALREEEANTALEREKDDMKTKLLQLEEVVRVLEKEADSRENNRIELDRLSEENTLLKNELGRIQQKLEAAERTSDAQRKEIEDLKRDREKACSEVEELNKQSQKCKDEVSQLNHKVLQLGEEASIHQAQNEKNCITIQLLTRRLEEVGQREGLQGEHIQKLEVELEHKNQECQSLRLSQSQLRETLEESQDQLHRASLGLRLTQSQHSEEVHRLQERMQWLVPRDLVDELQQLLEEERQAARRLHKECLLQEEKGRRLETQWEEHEKELKDTQEQVEEVGMVLKNVEMLLQEKVAELKEQFEKNTKSDLLLKELYVENAHLTKAFQVTEEKLRGAEKKNRILEEKVRALNRLLSKIASASLSV</sequence>
<name>A0A7F8RVS9_LEPWE</name>
<dbReference type="PANTHER" id="PTHR18905:SF12">
    <property type="entry name" value="NINEIN-LIKE PROTEIN"/>
    <property type="match status" value="1"/>
</dbReference>
<protein>
    <submittedName>
        <fullName evidence="8">Ninein-like protein isoform X5</fullName>
    </submittedName>
</protein>
<keyword evidence="4" id="KW-0206">Cytoskeleton</keyword>
<feature type="region of interest" description="Disordered" evidence="6">
    <location>
        <begin position="105"/>
        <end position="124"/>
    </location>
</feature>
<feature type="coiled-coil region" evidence="5">
    <location>
        <begin position="341"/>
        <end position="375"/>
    </location>
</feature>
<dbReference type="GO" id="GO:0034454">
    <property type="term" value="P:microtubule anchoring at centrosome"/>
    <property type="evidence" value="ECO:0007669"/>
    <property type="project" value="TreeGrafter"/>
</dbReference>
<evidence type="ECO:0000256" key="5">
    <source>
        <dbReference type="SAM" id="Coils"/>
    </source>
</evidence>
<dbReference type="CTD" id="22981"/>
<reference evidence="8" key="1">
    <citation type="submission" date="2025-08" db="UniProtKB">
        <authorList>
            <consortium name="RefSeq"/>
        </authorList>
    </citation>
    <scope>IDENTIFICATION</scope>
    <source>
        <tissue evidence="8">Liver</tissue>
    </source>
</reference>
<evidence type="ECO:0000256" key="4">
    <source>
        <dbReference type="ARBA" id="ARBA00023212"/>
    </source>
</evidence>
<keyword evidence="3" id="KW-0597">Phosphoprotein</keyword>
<dbReference type="Proteomes" id="UP000245341">
    <property type="component" value="Unplaced"/>
</dbReference>
<evidence type="ECO:0000313" key="7">
    <source>
        <dbReference type="Proteomes" id="UP000245341"/>
    </source>
</evidence>
<feature type="coiled-coil region" evidence="5">
    <location>
        <begin position="6"/>
        <end position="40"/>
    </location>
</feature>
<dbReference type="RefSeq" id="XP_030897356.1">
    <property type="nucleotide sequence ID" value="XM_031041496.1"/>
</dbReference>
<evidence type="ECO:0000313" key="8">
    <source>
        <dbReference type="RefSeq" id="XP_030897356.1"/>
    </source>
</evidence>
<comment type="subcellular location">
    <subcellularLocation>
        <location evidence="1">Cytoplasm</location>
        <location evidence="1">Cytoskeleton</location>
        <location evidence="1">Microtubule organizing center</location>
        <location evidence="1">Centrosome</location>
    </subcellularLocation>
</comment>
<proteinExistence type="predicted"/>
<organism evidence="7 8">
    <name type="scientific">Leptonychotes weddellii</name>
    <name type="common">Weddell seal</name>
    <name type="synonym">Otaria weddellii</name>
    <dbReference type="NCBI Taxonomy" id="9713"/>
    <lineage>
        <taxon>Eukaryota</taxon>
        <taxon>Metazoa</taxon>
        <taxon>Chordata</taxon>
        <taxon>Craniata</taxon>
        <taxon>Vertebrata</taxon>
        <taxon>Euteleostomi</taxon>
        <taxon>Mammalia</taxon>
        <taxon>Eutheria</taxon>
        <taxon>Laurasiatheria</taxon>
        <taxon>Carnivora</taxon>
        <taxon>Caniformia</taxon>
        <taxon>Pinnipedia</taxon>
        <taxon>Phocidae</taxon>
        <taxon>Monachinae</taxon>
        <taxon>Lobodontini</taxon>
        <taxon>Leptonychotes</taxon>
    </lineage>
</organism>
<dbReference type="PANTHER" id="PTHR18905">
    <property type="entry name" value="NINEIN"/>
    <property type="match status" value="1"/>
</dbReference>
<feature type="coiled-coil region" evidence="5">
    <location>
        <begin position="410"/>
        <end position="535"/>
    </location>
</feature>
<keyword evidence="2" id="KW-0963">Cytoplasm</keyword>
<accession>A0A7F8RVS9</accession>
<gene>
    <name evidence="8" type="primary">NINL</name>
</gene>
<dbReference type="AlphaFoldDB" id="A0A7F8RVS9"/>
<evidence type="ECO:0000256" key="6">
    <source>
        <dbReference type="SAM" id="MobiDB-lite"/>
    </source>
</evidence>
<evidence type="ECO:0000256" key="3">
    <source>
        <dbReference type="ARBA" id="ARBA00022553"/>
    </source>
</evidence>